<dbReference type="PANTHER" id="PTHR43687">
    <property type="entry name" value="ADENYLYLSULFATE REDUCTASE, BETA SUBUNIT"/>
    <property type="match status" value="1"/>
</dbReference>
<dbReference type="eggNOG" id="COG1143">
    <property type="taxonomic scope" value="Bacteria"/>
</dbReference>
<dbReference type="GO" id="GO:0051539">
    <property type="term" value="F:4 iron, 4 sulfur cluster binding"/>
    <property type="evidence" value="ECO:0007669"/>
    <property type="project" value="UniProtKB-KW"/>
</dbReference>
<dbReference type="Pfam" id="PF12838">
    <property type="entry name" value="Fer4_7"/>
    <property type="match status" value="1"/>
</dbReference>
<dbReference type="OrthoDB" id="368873at2"/>
<evidence type="ECO:0000256" key="4">
    <source>
        <dbReference type="ARBA" id="ARBA00023014"/>
    </source>
</evidence>
<evidence type="ECO:0000313" key="7">
    <source>
        <dbReference type="EMBL" id="EHO61994.1"/>
    </source>
</evidence>
<feature type="domain" description="4Fe-4S ferredoxin-type" evidence="6">
    <location>
        <begin position="260"/>
        <end position="289"/>
    </location>
</feature>
<keyword evidence="2" id="KW-0479">Metal-binding</keyword>
<accession>H1D3A3</accession>
<evidence type="ECO:0000256" key="2">
    <source>
        <dbReference type="ARBA" id="ARBA00022723"/>
    </source>
</evidence>
<comment type="caution">
    <text evidence="7">The sequence shown here is derived from an EMBL/GenBank/DDBJ whole genome shotgun (WGS) entry which is preliminary data.</text>
</comment>
<feature type="domain" description="4Fe-4S ferredoxin-type" evidence="6">
    <location>
        <begin position="291"/>
        <end position="320"/>
    </location>
</feature>
<evidence type="ECO:0000259" key="6">
    <source>
        <dbReference type="PROSITE" id="PS51379"/>
    </source>
</evidence>
<keyword evidence="3" id="KW-0408">Iron</keyword>
<dbReference type="Pfam" id="PF13237">
    <property type="entry name" value="Fer4_10"/>
    <property type="match status" value="2"/>
</dbReference>
<feature type="region of interest" description="Disordered" evidence="5">
    <location>
        <begin position="208"/>
        <end position="248"/>
    </location>
</feature>
<reference evidence="7 8" key="1">
    <citation type="submission" date="2011-11" db="EMBL/GenBank/DDBJ databases">
        <title>The Genome Sequence of Dialister succinatiphilus YIT 11850.</title>
        <authorList>
            <consortium name="The Broad Institute Genome Sequencing Platform"/>
            <person name="Earl A."/>
            <person name="Ward D."/>
            <person name="Feldgarden M."/>
            <person name="Gevers D."/>
            <person name="Morotomi M."/>
            <person name="Young S.K."/>
            <person name="Zeng Q."/>
            <person name="Gargeya S."/>
            <person name="Fitzgerald M."/>
            <person name="Haas B."/>
            <person name="Abouelleil A."/>
            <person name="Alvarado L."/>
            <person name="Arachchi H.M."/>
            <person name="Berlin A."/>
            <person name="Brown A."/>
            <person name="Chapman S.B."/>
            <person name="Dunbar C."/>
            <person name="Gearin G."/>
            <person name="Goldberg J."/>
            <person name="Griggs A."/>
            <person name="Gujja S."/>
            <person name="Heiman D."/>
            <person name="Howarth C."/>
            <person name="Lui A."/>
            <person name="MacDonald P.J.P."/>
            <person name="Montmayeur A."/>
            <person name="Murphy C."/>
            <person name="Neiman D."/>
            <person name="Pearson M."/>
            <person name="Priest M."/>
            <person name="Roberts A."/>
            <person name="Saif S."/>
            <person name="Shea T."/>
            <person name="Sisk P."/>
            <person name="Stolte C."/>
            <person name="Sykes S."/>
            <person name="Wortman J."/>
            <person name="Nusbaum C."/>
            <person name="Birren B."/>
        </authorList>
    </citation>
    <scope>NUCLEOTIDE SEQUENCE [LARGE SCALE GENOMIC DNA]</scope>
    <source>
        <strain evidence="7 8">YIT 11850</strain>
    </source>
</reference>
<feature type="domain" description="4Fe-4S ferredoxin-type" evidence="6">
    <location>
        <begin position="36"/>
        <end position="65"/>
    </location>
</feature>
<keyword evidence="4" id="KW-0411">Iron-sulfur</keyword>
<proteinExistence type="predicted"/>
<sequence>MSFLIYMKQALSNLFKPPVTTSYPLKPKTFKPHDRGRVINDISRCILCGQCMRTCPAGAITVDRTTGIWKINPFACVQCAGCVEVCPKKCLHMDPEAAAPDVKKSEIILQVKKEDGVSRVQRKVAAINMAEAAMDDRSHIVNNIMKCIFCGQCMRNCPSGAITVDRRSRTWRINLEACVNCGTCIDNCPRKCLSLGCYLGNPSEITMKGSRPPVRRRPSTFAPAEKEGPLTSPVQTAKPEAPAENPMPAVKAEEATVPDTHIRIEAEKCLFCGKCEHNCPADAISIDRRNRTWTIDREKCITCGVCADGCPAHCLTLADAWEAGEKKEMKSTYQGKILHRPPRPAPVRKEAPKDGEPHA</sequence>
<dbReference type="Proteomes" id="UP000003277">
    <property type="component" value="Unassembled WGS sequence"/>
</dbReference>
<keyword evidence="1" id="KW-0004">4Fe-4S</keyword>
<dbReference type="PATRIC" id="fig|742743.3.peg.2111"/>
<dbReference type="CDD" id="cd10549">
    <property type="entry name" value="MtMvhB_like"/>
    <property type="match status" value="2"/>
</dbReference>
<dbReference type="PANTHER" id="PTHR43687:SF1">
    <property type="entry name" value="FERREDOXIN III"/>
    <property type="match status" value="1"/>
</dbReference>
<feature type="compositionally biased region" description="Basic and acidic residues" evidence="5">
    <location>
        <begin position="347"/>
        <end position="359"/>
    </location>
</feature>
<dbReference type="SUPFAM" id="SSF54862">
    <property type="entry name" value="4Fe-4S ferredoxins"/>
    <property type="match status" value="2"/>
</dbReference>
<protein>
    <recommendedName>
        <fullName evidence="6">4Fe-4S ferredoxin-type domain-containing protein</fullName>
    </recommendedName>
</protein>
<dbReference type="STRING" id="742743.HMPREF9453_02091"/>
<dbReference type="SUPFAM" id="SSF46548">
    <property type="entry name" value="alpha-helical ferredoxin"/>
    <property type="match status" value="1"/>
</dbReference>
<keyword evidence="8" id="KW-1185">Reference proteome</keyword>
<dbReference type="AlphaFoldDB" id="H1D3A3"/>
<feature type="region of interest" description="Disordered" evidence="5">
    <location>
        <begin position="331"/>
        <end position="359"/>
    </location>
</feature>
<feature type="domain" description="4Fe-4S ferredoxin-type" evidence="6">
    <location>
        <begin position="67"/>
        <end position="96"/>
    </location>
</feature>
<dbReference type="GO" id="GO:0046872">
    <property type="term" value="F:metal ion binding"/>
    <property type="evidence" value="ECO:0007669"/>
    <property type="project" value="UniProtKB-KW"/>
</dbReference>
<dbReference type="InterPro" id="IPR017900">
    <property type="entry name" value="4Fe4S_Fe_S_CS"/>
</dbReference>
<dbReference type="InterPro" id="IPR017896">
    <property type="entry name" value="4Fe4S_Fe-S-bd"/>
</dbReference>
<dbReference type="InterPro" id="IPR050572">
    <property type="entry name" value="Fe-S_Ferredoxin"/>
</dbReference>
<evidence type="ECO:0000256" key="3">
    <source>
        <dbReference type="ARBA" id="ARBA00023004"/>
    </source>
</evidence>
<gene>
    <name evidence="7" type="ORF">HMPREF9453_02091</name>
</gene>
<dbReference type="Gene3D" id="3.30.70.3270">
    <property type="match status" value="1"/>
</dbReference>
<dbReference type="PROSITE" id="PS51379">
    <property type="entry name" value="4FE4S_FER_2"/>
    <property type="match status" value="6"/>
</dbReference>
<dbReference type="PROSITE" id="PS00198">
    <property type="entry name" value="4FE4S_FER_1"/>
    <property type="match status" value="5"/>
</dbReference>
<organism evidence="7 8">
    <name type="scientific">Dialister succinatiphilus YIT 11850</name>
    <dbReference type="NCBI Taxonomy" id="742743"/>
    <lineage>
        <taxon>Bacteria</taxon>
        <taxon>Bacillati</taxon>
        <taxon>Bacillota</taxon>
        <taxon>Negativicutes</taxon>
        <taxon>Veillonellales</taxon>
        <taxon>Veillonellaceae</taxon>
        <taxon>Dialister</taxon>
    </lineage>
</organism>
<evidence type="ECO:0000256" key="5">
    <source>
        <dbReference type="SAM" id="MobiDB-lite"/>
    </source>
</evidence>
<evidence type="ECO:0000256" key="1">
    <source>
        <dbReference type="ARBA" id="ARBA00022485"/>
    </source>
</evidence>
<dbReference type="HOGENOM" id="CLU_771033_0_0_9"/>
<dbReference type="RefSeq" id="WP_008860582.1">
    <property type="nucleotide sequence ID" value="NZ_JH591190.1"/>
</dbReference>
<dbReference type="EMBL" id="ADLT01000080">
    <property type="protein sequence ID" value="EHO61994.1"/>
    <property type="molecule type" value="Genomic_DNA"/>
</dbReference>
<dbReference type="Gene3D" id="3.30.70.20">
    <property type="match status" value="3"/>
</dbReference>
<evidence type="ECO:0000313" key="8">
    <source>
        <dbReference type="Proteomes" id="UP000003277"/>
    </source>
</evidence>
<feature type="domain" description="4Fe-4S ferredoxin-type" evidence="6">
    <location>
        <begin position="169"/>
        <end position="198"/>
    </location>
</feature>
<name>H1D3A3_9FIRM</name>
<feature type="domain" description="4Fe-4S ferredoxin-type" evidence="6">
    <location>
        <begin position="137"/>
        <end position="167"/>
    </location>
</feature>